<evidence type="ECO:0000313" key="2">
    <source>
        <dbReference type="Proteomes" id="UP001164965"/>
    </source>
</evidence>
<evidence type="ECO:0000313" key="1">
    <source>
        <dbReference type="EMBL" id="UZJ24616.1"/>
    </source>
</evidence>
<dbReference type="SUPFAM" id="SSF55961">
    <property type="entry name" value="Bet v1-like"/>
    <property type="match status" value="1"/>
</dbReference>
<organism evidence="1 2">
    <name type="scientific">Rhodococcus antarcticus</name>
    <dbReference type="NCBI Taxonomy" id="2987751"/>
    <lineage>
        <taxon>Bacteria</taxon>
        <taxon>Bacillati</taxon>
        <taxon>Actinomycetota</taxon>
        <taxon>Actinomycetes</taxon>
        <taxon>Mycobacteriales</taxon>
        <taxon>Nocardiaceae</taxon>
        <taxon>Rhodococcus</taxon>
    </lineage>
</organism>
<dbReference type="EMBL" id="CP110615">
    <property type="protein sequence ID" value="UZJ24616.1"/>
    <property type="molecule type" value="Genomic_DNA"/>
</dbReference>
<dbReference type="Gene3D" id="3.30.530.20">
    <property type="match status" value="1"/>
</dbReference>
<gene>
    <name evidence="1" type="ORF">RHODO2019_16060</name>
</gene>
<reference evidence="1" key="1">
    <citation type="submission" date="2022-10" db="EMBL/GenBank/DDBJ databases">
        <title>Rhodococcus sp.75.</title>
        <authorList>
            <person name="Sun M."/>
        </authorList>
    </citation>
    <scope>NUCLEOTIDE SEQUENCE</scope>
    <source>
        <strain evidence="1">75</strain>
    </source>
</reference>
<dbReference type="Proteomes" id="UP001164965">
    <property type="component" value="Chromosome"/>
</dbReference>
<keyword evidence="2" id="KW-1185">Reference proteome</keyword>
<accession>A0ABY6NZ34</accession>
<proteinExistence type="predicted"/>
<name>A0ABY6NZ34_9NOCA</name>
<dbReference type="RefSeq" id="WP_265382723.1">
    <property type="nucleotide sequence ID" value="NZ_CP110615.1"/>
</dbReference>
<sequence length="157" mass="17337">MTENTAPRIVVRRTVQAPASKVFTLLSDPARHAEIDGSGTVRAAVGTTPITTVGEVFVMEMHREARAAGADYRTDNHVVRLKPDRRIAWTTALVDDTPSGFFWEFELQLEDELTTEVVHTYDWSQVTDPAVLERVGFPLVSAAQMQATLDRLANAVA</sequence>
<dbReference type="InterPro" id="IPR023393">
    <property type="entry name" value="START-like_dom_sf"/>
</dbReference>
<dbReference type="InterPro" id="IPR019587">
    <property type="entry name" value="Polyketide_cyclase/dehydratase"/>
</dbReference>
<protein>
    <submittedName>
        <fullName evidence="1">SRPBCC family protein</fullName>
    </submittedName>
</protein>
<dbReference type="Pfam" id="PF10604">
    <property type="entry name" value="Polyketide_cyc2"/>
    <property type="match status" value="1"/>
</dbReference>